<gene>
    <name evidence="1" type="ORF">ACFP1K_21255</name>
</gene>
<comment type="caution">
    <text evidence="1">The sequence shown here is derived from an EMBL/GenBank/DDBJ whole genome shotgun (WGS) entry which is preliminary data.</text>
</comment>
<dbReference type="NCBIfam" id="NF041638">
    <property type="entry name" value="QRL_CxxC_CxxC"/>
    <property type="match status" value="1"/>
</dbReference>
<evidence type="ECO:0000313" key="2">
    <source>
        <dbReference type="Proteomes" id="UP001596137"/>
    </source>
</evidence>
<keyword evidence="2" id="KW-1185">Reference proteome</keyword>
<sequence length="126" mass="14103">MSRIRAAFWDPAGTRYGIPTYPWRMAPPHLLTRRQLTAEGLRPGGQGVQAQVLWRSRRHGAPGVRAAYLYDIRFALPKRTATTRQRAALDKANAARRTCPLCHIDAGYVLPRHLGVCLNCAEERAA</sequence>
<name>A0ABW1NL85_9ACTN</name>
<dbReference type="InterPro" id="IPR048142">
    <property type="entry name" value="QRL_CxxC_CxxC"/>
</dbReference>
<protein>
    <submittedName>
        <fullName evidence="1">RRQRL motif-containing zinc-binding protein</fullName>
    </submittedName>
</protein>
<organism evidence="1 2">
    <name type="scientific">Sphaerisporangium aureirubrum</name>
    <dbReference type="NCBI Taxonomy" id="1544736"/>
    <lineage>
        <taxon>Bacteria</taxon>
        <taxon>Bacillati</taxon>
        <taxon>Actinomycetota</taxon>
        <taxon>Actinomycetes</taxon>
        <taxon>Streptosporangiales</taxon>
        <taxon>Streptosporangiaceae</taxon>
        <taxon>Sphaerisporangium</taxon>
    </lineage>
</organism>
<proteinExistence type="predicted"/>
<dbReference type="EMBL" id="JBHSRF010000032">
    <property type="protein sequence ID" value="MFC6083708.1"/>
    <property type="molecule type" value="Genomic_DNA"/>
</dbReference>
<accession>A0ABW1NL85</accession>
<dbReference type="Proteomes" id="UP001596137">
    <property type="component" value="Unassembled WGS sequence"/>
</dbReference>
<dbReference type="RefSeq" id="WP_380755979.1">
    <property type="nucleotide sequence ID" value="NZ_JBHSRF010000032.1"/>
</dbReference>
<evidence type="ECO:0000313" key="1">
    <source>
        <dbReference type="EMBL" id="MFC6083708.1"/>
    </source>
</evidence>
<reference evidence="2" key="1">
    <citation type="journal article" date="2019" name="Int. J. Syst. Evol. Microbiol.">
        <title>The Global Catalogue of Microorganisms (GCM) 10K type strain sequencing project: providing services to taxonomists for standard genome sequencing and annotation.</title>
        <authorList>
            <consortium name="The Broad Institute Genomics Platform"/>
            <consortium name="The Broad Institute Genome Sequencing Center for Infectious Disease"/>
            <person name="Wu L."/>
            <person name="Ma J."/>
        </authorList>
    </citation>
    <scope>NUCLEOTIDE SEQUENCE [LARGE SCALE GENOMIC DNA]</scope>
    <source>
        <strain evidence="2">JCM 30346</strain>
    </source>
</reference>